<proteinExistence type="inferred from homology"/>
<keyword evidence="2 7" id="KW-0813">Transport</keyword>
<dbReference type="GO" id="GO:0055085">
    <property type="term" value="P:transmembrane transport"/>
    <property type="evidence" value="ECO:0007669"/>
    <property type="project" value="InterPro"/>
</dbReference>
<protein>
    <submittedName>
        <fullName evidence="9">ABC transporter permease</fullName>
    </submittedName>
</protein>
<keyword evidence="4 7" id="KW-0812">Transmembrane</keyword>
<evidence type="ECO:0000256" key="4">
    <source>
        <dbReference type="ARBA" id="ARBA00022692"/>
    </source>
</evidence>
<evidence type="ECO:0000256" key="3">
    <source>
        <dbReference type="ARBA" id="ARBA00022475"/>
    </source>
</evidence>
<evidence type="ECO:0000256" key="6">
    <source>
        <dbReference type="ARBA" id="ARBA00023136"/>
    </source>
</evidence>
<evidence type="ECO:0000256" key="1">
    <source>
        <dbReference type="ARBA" id="ARBA00004651"/>
    </source>
</evidence>
<evidence type="ECO:0000313" key="9">
    <source>
        <dbReference type="EMBL" id="OAS18022.1"/>
    </source>
</evidence>
<sequence length="294" mass="33114">MLEQRTFGRISFLIINYAALAIFSLTCVFPIIHMLAMSFSSNSAVTAGWVSVWPIGFTLDSYKYILENPAFGQSFLVAVERVILGVSINMILTILAAYPLSKTNRRFPMRTVYAWFFAFTMIFNGGLIPSFMVVKATGLMDSIWALIIPSAVNVFNIILMLNFFRTLPNELEESAMMDGAGNWRTLWSIYLPISKPSIATILLFCIITHWNSWFDGLIYMNSPSHYPLQTYLRTVIVSKSLTNINTADLTLLNNISNRTVMAAQLFVSILPILCIYPFLQKYFVKGLTLGSVKG</sequence>
<dbReference type="Pfam" id="PF00528">
    <property type="entry name" value="BPD_transp_1"/>
    <property type="match status" value="1"/>
</dbReference>
<evidence type="ECO:0000313" key="10">
    <source>
        <dbReference type="Proteomes" id="UP000078454"/>
    </source>
</evidence>
<evidence type="ECO:0000256" key="2">
    <source>
        <dbReference type="ARBA" id="ARBA00022448"/>
    </source>
</evidence>
<comment type="similarity">
    <text evidence="7">Belongs to the binding-protein-dependent transport system permease family.</text>
</comment>
<dbReference type="PANTHER" id="PTHR43744">
    <property type="entry name" value="ABC TRANSPORTER PERMEASE PROTEIN MG189-RELATED-RELATED"/>
    <property type="match status" value="1"/>
</dbReference>
<gene>
    <name evidence="9" type="ORF">A8708_28865</name>
</gene>
<dbReference type="InterPro" id="IPR000515">
    <property type="entry name" value="MetI-like"/>
</dbReference>
<dbReference type="OrthoDB" id="9810086at2"/>
<organism evidence="9 10">
    <name type="scientific">Paenibacillus oryzisoli</name>
    <dbReference type="NCBI Taxonomy" id="1850517"/>
    <lineage>
        <taxon>Bacteria</taxon>
        <taxon>Bacillati</taxon>
        <taxon>Bacillota</taxon>
        <taxon>Bacilli</taxon>
        <taxon>Bacillales</taxon>
        <taxon>Paenibacillaceae</taxon>
        <taxon>Paenibacillus</taxon>
    </lineage>
</organism>
<feature type="domain" description="ABC transmembrane type-1" evidence="8">
    <location>
        <begin position="71"/>
        <end position="279"/>
    </location>
</feature>
<feature type="transmembrane region" description="Helical" evidence="7">
    <location>
        <begin position="143"/>
        <end position="164"/>
    </location>
</feature>
<evidence type="ECO:0000256" key="5">
    <source>
        <dbReference type="ARBA" id="ARBA00022989"/>
    </source>
</evidence>
<keyword evidence="5 7" id="KW-1133">Transmembrane helix</keyword>
<dbReference type="RefSeq" id="WP_068665174.1">
    <property type="nucleotide sequence ID" value="NZ_LYPB01000069.1"/>
</dbReference>
<comment type="caution">
    <text evidence="9">The sequence shown here is derived from an EMBL/GenBank/DDBJ whole genome shotgun (WGS) entry which is preliminary data.</text>
</comment>
<feature type="transmembrane region" description="Helical" evidence="7">
    <location>
        <begin position="261"/>
        <end position="279"/>
    </location>
</feature>
<keyword evidence="3" id="KW-1003">Cell membrane</keyword>
<feature type="transmembrane region" description="Helical" evidence="7">
    <location>
        <begin position="12"/>
        <end position="32"/>
    </location>
</feature>
<dbReference type="PROSITE" id="PS50928">
    <property type="entry name" value="ABC_TM1"/>
    <property type="match status" value="1"/>
</dbReference>
<keyword evidence="10" id="KW-1185">Reference proteome</keyword>
<dbReference type="Gene3D" id="1.10.3720.10">
    <property type="entry name" value="MetI-like"/>
    <property type="match status" value="1"/>
</dbReference>
<feature type="transmembrane region" description="Helical" evidence="7">
    <location>
        <begin position="185"/>
        <end position="210"/>
    </location>
</feature>
<dbReference type="GO" id="GO:0005886">
    <property type="term" value="C:plasma membrane"/>
    <property type="evidence" value="ECO:0007669"/>
    <property type="project" value="UniProtKB-SubCell"/>
</dbReference>
<feature type="transmembrane region" description="Helical" evidence="7">
    <location>
        <begin position="82"/>
        <end position="100"/>
    </location>
</feature>
<comment type="subcellular location">
    <subcellularLocation>
        <location evidence="1 7">Cell membrane</location>
        <topology evidence="1 7">Multi-pass membrane protein</topology>
    </subcellularLocation>
</comment>
<dbReference type="PANTHER" id="PTHR43744:SF9">
    <property type="entry name" value="POLYGALACTURONAN_RHAMNOGALACTURONAN TRANSPORT SYSTEM PERMEASE PROTEIN YTCP"/>
    <property type="match status" value="1"/>
</dbReference>
<dbReference type="CDD" id="cd06261">
    <property type="entry name" value="TM_PBP2"/>
    <property type="match status" value="1"/>
</dbReference>
<dbReference type="EMBL" id="LYPB01000069">
    <property type="protein sequence ID" value="OAS18022.1"/>
    <property type="molecule type" value="Genomic_DNA"/>
</dbReference>
<evidence type="ECO:0000259" key="8">
    <source>
        <dbReference type="PROSITE" id="PS50928"/>
    </source>
</evidence>
<name>A0A198AA38_9BACL</name>
<accession>A0A198AA38</accession>
<dbReference type="InterPro" id="IPR035906">
    <property type="entry name" value="MetI-like_sf"/>
</dbReference>
<evidence type="ECO:0000256" key="7">
    <source>
        <dbReference type="RuleBase" id="RU363032"/>
    </source>
</evidence>
<keyword evidence="6 7" id="KW-0472">Membrane</keyword>
<dbReference type="SUPFAM" id="SSF161098">
    <property type="entry name" value="MetI-like"/>
    <property type="match status" value="1"/>
</dbReference>
<dbReference type="AlphaFoldDB" id="A0A198AA38"/>
<dbReference type="STRING" id="1850517.A8708_28865"/>
<dbReference type="Proteomes" id="UP000078454">
    <property type="component" value="Unassembled WGS sequence"/>
</dbReference>
<reference evidence="9 10" key="1">
    <citation type="submission" date="2016-05" db="EMBL/GenBank/DDBJ databases">
        <title>Paenibacillus sp. 1ZS3-15 nov., isolated from the rhizosphere soil.</title>
        <authorList>
            <person name="Zhang X.X."/>
            <person name="Zhang J."/>
        </authorList>
    </citation>
    <scope>NUCLEOTIDE SEQUENCE [LARGE SCALE GENOMIC DNA]</scope>
    <source>
        <strain evidence="9 10">1ZS3-15</strain>
    </source>
</reference>
<feature type="transmembrane region" description="Helical" evidence="7">
    <location>
        <begin position="112"/>
        <end position="131"/>
    </location>
</feature>